<dbReference type="Proteomes" id="UP001140949">
    <property type="component" value="Unassembled WGS sequence"/>
</dbReference>
<gene>
    <name evidence="1" type="ORF">M6B38_277315</name>
</gene>
<organism evidence="1 2">
    <name type="scientific">Iris pallida</name>
    <name type="common">Sweet iris</name>
    <dbReference type="NCBI Taxonomy" id="29817"/>
    <lineage>
        <taxon>Eukaryota</taxon>
        <taxon>Viridiplantae</taxon>
        <taxon>Streptophyta</taxon>
        <taxon>Embryophyta</taxon>
        <taxon>Tracheophyta</taxon>
        <taxon>Spermatophyta</taxon>
        <taxon>Magnoliopsida</taxon>
        <taxon>Liliopsida</taxon>
        <taxon>Asparagales</taxon>
        <taxon>Iridaceae</taxon>
        <taxon>Iridoideae</taxon>
        <taxon>Irideae</taxon>
        <taxon>Iris</taxon>
    </lineage>
</organism>
<dbReference type="AlphaFoldDB" id="A0AAX6I2L1"/>
<accession>A0AAX6I2L1</accession>
<keyword evidence="2" id="KW-1185">Reference proteome</keyword>
<comment type="caution">
    <text evidence="1">The sequence shown here is derived from an EMBL/GenBank/DDBJ whole genome shotgun (WGS) entry which is preliminary data.</text>
</comment>
<proteinExistence type="predicted"/>
<evidence type="ECO:0000313" key="2">
    <source>
        <dbReference type="Proteomes" id="UP001140949"/>
    </source>
</evidence>
<reference evidence="1" key="2">
    <citation type="submission" date="2023-04" db="EMBL/GenBank/DDBJ databases">
        <authorList>
            <person name="Bruccoleri R.E."/>
            <person name="Oakeley E.J."/>
            <person name="Faust A.-M."/>
            <person name="Dessus-Babus S."/>
            <person name="Altorfer M."/>
            <person name="Burckhardt D."/>
            <person name="Oertli M."/>
            <person name="Naumann U."/>
            <person name="Petersen F."/>
            <person name="Wong J."/>
        </authorList>
    </citation>
    <scope>NUCLEOTIDE SEQUENCE</scope>
    <source>
        <strain evidence="1">GSM-AAB239-AS_SAM_17_03QT</strain>
        <tissue evidence="1">Leaf</tissue>
    </source>
</reference>
<evidence type="ECO:0000313" key="1">
    <source>
        <dbReference type="EMBL" id="KAJ6847550.1"/>
    </source>
</evidence>
<sequence length="81" mass="9461">MNVCLTDAKSQELGGEYIELVGKIWLERCGKALGNNILLSRRRCRMLIMLRPWMGRWLDGKMDENDGFCVVFLIMHYMFSS</sequence>
<name>A0AAX6I2L1_IRIPA</name>
<protein>
    <submittedName>
        <fullName evidence="1">Uncharacterized protein</fullName>
    </submittedName>
</protein>
<reference evidence="1" key="1">
    <citation type="journal article" date="2023" name="GigaByte">
        <title>Genome assembly of the bearded iris, Iris pallida Lam.</title>
        <authorList>
            <person name="Bruccoleri R.E."/>
            <person name="Oakeley E.J."/>
            <person name="Faust A.M.E."/>
            <person name="Altorfer M."/>
            <person name="Dessus-Babus S."/>
            <person name="Burckhardt D."/>
            <person name="Oertli M."/>
            <person name="Naumann U."/>
            <person name="Petersen F."/>
            <person name="Wong J."/>
        </authorList>
    </citation>
    <scope>NUCLEOTIDE SEQUENCE</scope>
    <source>
        <strain evidence="1">GSM-AAB239-AS_SAM_17_03QT</strain>
    </source>
</reference>
<dbReference type="EMBL" id="JANAVB010005397">
    <property type="protein sequence ID" value="KAJ6847550.1"/>
    <property type="molecule type" value="Genomic_DNA"/>
</dbReference>